<keyword evidence="1" id="KW-0472">Membrane</keyword>
<dbReference type="GO" id="GO:0016491">
    <property type="term" value="F:oxidoreductase activity"/>
    <property type="evidence" value="ECO:0007669"/>
    <property type="project" value="InterPro"/>
</dbReference>
<feature type="domain" description="Fatty acid desaturase" evidence="2">
    <location>
        <begin position="78"/>
        <end position="331"/>
    </location>
</feature>
<protein>
    <recommendedName>
        <fullName evidence="2">Fatty acid desaturase domain-containing protein</fullName>
    </recommendedName>
</protein>
<feature type="transmembrane region" description="Helical" evidence="1">
    <location>
        <begin position="72"/>
        <end position="95"/>
    </location>
</feature>
<sequence length="765" mass="86566">MEMAGGAVCTTSTSTMMTVQRPKPNLPSFEEIRRAVPSSCFERSLFKSLFYLVLDFIILYGLYRFVGVFESFGIFGLFVWYCCMGMFGSSLFVVGHDCGHGTFSKYTWVNDLFGHIAHAPLLAPYWPWQKSHRRHHQYTSHIDNDMGHPWVVEKDFMTRGWIVRNFSKIPLSGFVRWSPIYTMVGLPDGSHFWPYSKLFNTNRERVECVISGLACLFCAVVAFIICNDSWFTFIKYYYIPLLFQGYWLVIITYLQHNDYSIEVYEEGYWSYVMGQVQTIDRVYGFGIDTLLHHITDGHVAHHFFFTKIPHYHLMEATTAIKKVLEPYKAYRSKSNADFLLDYLTLNIKLEYLIGRGQCDTKLVENSLDNSGDDDINSSVIWRSVIGDICQLSSLPRPTTDSSKYVECVFQAENAGNRSDLGIWVSKDCPIGYQFVAPARKCKINDFIKARQQLCDGPNAKKYKFCPQLRNSPKFMVKSVEQQKKHCSCSVDDKNCECPKVTIIELVTYNEVVNEKNTSKARQARQVGDNCGDCSNADGICICGPFDPTYLPSVTKLPSRHIPEGCYLLSNGQLHCSQIQEERGKQQHPAIIVPQACPIAVGQNVEGARYQRICSWMIEPLAADPESPSHFLQCQPASNSLYCGRWQRMPCTPDLIFNALLQVCAWNPSTQSEKIPVVTQRPSIIATYPSITQLPHASTGYLISPIPVVPPYNTNARCTCHGGVQIGFCGPNGQCPGQSICKSNQIVGQGSVSNFEFFDKVTFSEK</sequence>
<dbReference type="GO" id="GO:0008061">
    <property type="term" value="F:chitin binding"/>
    <property type="evidence" value="ECO:0007669"/>
    <property type="project" value="InterPro"/>
</dbReference>
<dbReference type="OrthoDB" id="1461976at2759"/>
<dbReference type="STRING" id="6277.A0A498S4X8"/>
<dbReference type="GO" id="GO:0006629">
    <property type="term" value="P:lipid metabolic process"/>
    <property type="evidence" value="ECO:0007669"/>
    <property type="project" value="InterPro"/>
</dbReference>
<dbReference type="SUPFAM" id="SSF57625">
    <property type="entry name" value="Invertebrate chitin-binding proteins"/>
    <property type="match status" value="1"/>
</dbReference>
<feature type="transmembrane region" description="Helical" evidence="1">
    <location>
        <begin position="206"/>
        <end position="225"/>
    </location>
</feature>
<dbReference type="InterPro" id="IPR012171">
    <property type="entry name" value="Fatty_acid_desaturase"/>
</dbReference>
<evidence type="ECO:0000256" key="1">
    <source>
        <dbReference type="SAM" id="Phobius"/>
    </source>
</evidence>
<dbReference type="PANTHER" id="PTHR32100">
    <property type="entry name" value="OMEGA-6 FATTY ACID DESATURASE, CHLOROPLASTIC"/>
    <property type="match status" value="1"/>
</dbReference>
<name>A0A498S4X8_ACAVI</name>
<reference evidence="3 4" key="1">
    <citation type="submission" date="2018-08" db="EMBL/GenBank/DDBJ databases">
        <authorList>
            <person name="Laetsch R D."/>
            <person name="Stevens L."/>
            <person name="Kumar S."/>
            <person name="Blaxter L. M."/>
        </authorList>
    </citation>
    <scope>NUCLEOTIDE SEQUENCE [LARGE SCALE GENOMIC DNA]</scope>
</reference>
<organism evidence="3 4">
    <name type="scientific">Acanthocheilonema viteae</name>
    <name type="common">Filarial nematode worm</name>
    <name type="synonym">Dipetalonema viteae</name>
    <dbReference type="NCBI Taxonomy" id="6277"/>
    <lineage>
        <taxon>Eukaryota</taxon>
        <taxon>Metazoa</taxon>
        <taxon>Ecdysozoa</taxon>
        <taxon>Nematoda</taxon>
        <taxon>Chromadorea</taxon>
        <taxon>Rhabditida</taxon>
        <taxon>Spirurina</taxon>
        <taxon>Spiruromorpha</taxon>
        <taxon>Filarioidea</taxon>
        <taxon>Onchocercidae</taxon>
        <taxon>Acanthocheilonema</taxon>
    </lineage>
</organism>
<evidence type="ECO:0000259" key="2">
    <source>
        <dbReference type="Pfam" id="PF00487"/>
    </source>
</evidence>
<keyword evidence="1" id="KW-0812">Transmembrane</keyword>
<accession>A0A498S4X8</accession>
<dbReference type="InterPro" id="IPR005804">
    <property type="entry name" value="FA_desaturase_dom"/>
</dbReference>
<dbReference type="AlphaFoldDB" id="A0A498S4X8"/>
<gene>
    <name evidence="3" type="ORF">NAV_LOCUS1313</name>
</gene>
<dbReference type="CDD" id="cd03507">
    <property type="entry name" value="Delta12-FADS-like"/>
    <property type="match status" value="1"/>
</dbReference>
<dbReference type="Pfam" id="PF00487">
    <property type="entry name" value="FA_desaturase"/>
    <property type="match status" value="1"/>
</dbReference>
<keyword evidence="1" id="KW-1133">Transmembrane helix</keyword>
<dbReference type="InterPro" id="IPR036508">
    <property type="entry name" value="Chitin-bd_dom_sf"/>
</dbReference>
<evidence type="ECO:0000313" key="3">
    <source>
        <dbReference type="EMBL" id="VBB26483.1"/>
    </source>
</evidence>
<evidence type="ECO:0000313" key="4">
    <source>
        <dbReference type="Proteomes" id="UP000276991"/>
    </source>
</evidence>
<keyword evidence="4" id="KW-1185">Reference proteome</keyword>
<dbReference type="EMBL" id="UPTC01000109">
    <property type="protein sequence ID" value="VBB26483.1"/>
    <property type="molecule type" value="Genomic_DNA"/>
</dbReference>
<feature type="transmembrane region" description="Helical" evidence="1">
    <location>
        <begin position="49"/>
        <end position="66"/>
    </location>
</feature>
<dbReference type="Proteomes" id="UP000276991">
    <property type="component" value="Unassembled WGS sequence"/>
</dbReference>
<proteinExistence type="predicted"/>